<proteinExistence type="inferred from homology"/>
<reference evidence="8 9" key="1">
    <citation type="submission" date="2012-05" db="EMBL/GenBank/DDBJ databases">
        <title>Finished chromosome of genome of Chamaesiphon sp. PCC 6605.</title>
        <authorList>
            <consortium name="US DOE Joint Genome Institute"/>
            <person name="Gugger M."/>
            <person name="Coursin T."/>
            <person name="Rippka R."/>
            <person name="Tandeau De Marsac N."/>
            <person name="Huntemann M."/>
            <person name="Wei C.-L."/>
            <person name="Han J."/>
            <person name="Detter J.C."/>
            <person name="Han C."/>
            <person name="Tapia R."/>
            <person name="Chen A."/>
            <person name="Kyrpides N."/>
            <person name="Mavromatis K."/>
            <person name="Markowitz V."/>
            <person name="Szeto E."/>
            <person name="Ivanova N."/>
            <person name="Pagani I."/>
            <person name="Pati A."/>
            <person name="Goodwin L."/>
            <person name="Nordberg H.P."/>
            <person name="Cantor M.N."/>
            <person name="Hua S.X."/>
            <person name="Woyke T."/>
            <person name="Kerfeld C.A."/>
        </authorList>
    </citation>
    <scope>NUCLEOTIDE SEQUENCE [LARGE SCALE GENOMIC DNA]</scope>
    <source>
        <strain evidence="9">ATCC 27169 / PCC 6605</strain>
    </source>
</reference>
<dbReference type="Gene3D" id="3.20.20.300">
    <property type="entry name" value="Glycoside hydrolase, family 3, N-terminal domain"/>
    <property type="match status" value="1"/>
</dbReference>
<dbReference type="Pfam" id="PF00933">
    <property type="entry name" value="Glyco_hydro_3"/>
    <property type="match status" value="1"/>
</dbReference>
<dbReference type="PANTHER" id="PTHR30480">
    <property type="entry name" value="BETA-HEXOSAMINIDASE-RELATED"/>
    <property type="match status" value="1"/>
</dbReference>
<dbReference type="InterPro" id="IPR036962">
    <property type="entry name" value="Glyco_hydro_3_N_sf"/>
</dbReference>
<dbReference type="EC" id="3.2.1.52" evidence="3"/>
<dbReference type="Gene3D" id="3.40.50.10870">
    <property type="entry name" value="Glycosyl hydrolase family 3"/>
    <property type="match status" value="1"/>
</dbReference>
<keyword evidence="9" id="KW-1185">Reference proteome</keyword>
<dbReference type="InterPro" id="IPR041518">
    <property type="entry name" value="Bac_GH3_C"/>
</dbReference>
<protein>
    <recommendedName>
        <fullName evidence="3">beta-N-acetylhexosaminidase</fullName>
        <ecNumber evidence="3">3.2.1.52</ecNumber>
    </recommendedName>
</protein>
<dbReference type="Proteomes" id="UP000010366">
    <property type="component" value="Chromosome"/>
</dbReference>
<dbReference type="KEGG" id="cmp:Cha6605_0231"/>
<feature type="domain" description="Bacterial Glycosyl hydrolase family 3 C-terminal" evidence="7">
    <location>
        <begin position="398"/>
        <end position="528"/>
    </location>
</feature>
<accession>K9UA84</accession>
<keyword evidence="5" id="KW-0326">Glycosidase</keyword>
<dbReference type="PANTHER" id="PTHR30480:SF13">
    <property type="entry name" value="BETA-HEXOSAMINIDASE"/>
    <property type="match status" value="1"/>
</dbReference>
<dbReference type="InterPro" id="IPR001764">
    <property type="entry name" value="Glyco_hydro_3_N"/>
</dbReference>
<dbReference type="Pfam" id="PF18034">
    <property type="entry name" value="Bac_GH3_C"/>
    <property type="match status" value="1"/>
</dbReference>
<dbReference type="SUPFAM" id="SSF51445">
    <property type="entry name" value="(Trans)glycosidases"/>
    <property type="match status" value="1"/>
</dbReference>
<dbReference type="AlphaFoldDB" id="K9UA84"/>
<dbReference type="InterPro" id="IPR017853">
    <property type="entry name" value="GH"/>
</dbReference>
<dbReference type="InterPro" id="IPR050226">
    <property type="entry name" value="NagZ_Beta-hexosaminidase"/>
</dbReference>
<evidence type="ECO:0000256" key="4">
    <source>
        <dbReference type="ARBA" id="ARBA00022801"/>
    </source>
</evidence>
<dbReference type="PATRIC" id="fig|1173020.3.peg.273"/>
<evidence type="ECO:0000256" key="2">
    <source>
        <dbReference type="ARBA" id="ARBA00005336"/>
    </source>
</evidence>
<sequence length="530" mass="57007">MKLPNPNTLTLAQQVAQMVVVRASSHLFDHQIQYPEFGERDRATLKHWIADLGVGGVIFWGGNAGELTLRIQQLQAWANYPLLIAADIEEGVGQRFTGATWFPPPMALNAIAQTDLAKAIDYARQMGAITAQEALAVGINWILAPVVDVNNNPANPVINIRAFGETPDIVSQLATAYIRGAADHPVLTCAKHFPGHGDTGVDSHWALPTIPHDRARLNSIELPPFKAAIQAGVDSVMSAHLLIPALDAELPATLSPKILTEELRQNLGFEGLISTDALVMGAIADRYGADEAPVMSVTAGSDIILMPVDPEIAIRAVCNAVESGRISAERIRASVGRIWRAKQKLFQDWDGVTLTQSPVNSQPAALTTLAAPTSMAIAKNALQDSLIMQGNLPLKPSSGKNIVVLEEILDSTFLSRSTPAVTIPTKLGYQLQLINRHSPAIKIAPDESVILQLFIRTSPFSGGLGITSVAKQLFQQLIASQQLQGLIIYGSPYLMADFAPHLPPEIPCVFCYGQMAAAQSIALTKLFGYE</sequence>
<evidence type="ECO:0000313" key="8">
    <source>
        <dbReference type="EMBL" id="AFY91533.1"/>
    </source>
</evidence>
<gene>
    <name evidence="8" type="ORF">Cha6605_0231</name>
</gene>
<dbReference type="RefSeq" id="WP_015157728.1">
    <property type="nucleotide sequence ID" value="NC_019697.1"/>
</dbReference>
<comment type="similarity">
    <text evidence="2">Belongs to the glycosyl hydrolase 3 family.</text>
</comment>
<name>K9UA84_CHAP6</name>
<keyword evidence="4 8" id="KW-0378">Hydrolase</keyword>
<dbReference type="GO" id="GO:0004563">
    <property type="term" value="F:beta-N-acetylhexosaminidase activity"/>
    <property type="evidence" value="ECO:0007669"/>
    <property type="project" value="UniProtKB-EC"/>
</dbReference>
<dbReference type="EMBL" id="CP003600">
    <property type="protein sequence ID" value="AFY91533.1"/>
    <property type="molecule type" value="Genomic_DNA"/>
</dbReference>
<evidence type="ECO:0000256" key="3">
    <source>
        <dbReference type="ARBA" id="ARBA00012663"/>
    </source>
</evidence>
<dbReference type="STRING" id="1173020.Cha6605_0231"/>
<feature type="domain" description="Glycoside hydrolase family 3 N-terminal" evidence="6">
    <location>
        <begin position="10"/>
        <end position="340"/>
    </location>
</feature>
<dbReference type="GO" id="GO:0009254">
    <property type="term" value="P:peptidoglycan turnover"/>
    <property type="evidence" value="ECO:0007669"/>
    <property type="project" value="TreeGrafter"/>
</dbReference>
<organism evidence="8 9">
    <name type="scientific">Chamaesiphon minutus (strain ATCC 27169 / PCC 6605)</name>
    <dbReference type="NCBI Taxonomy" id="1173020"/>
    <lineage>
        <taxon>Bacteria</taxon>
        <taxon>Bacillati</taxon>
        <taxon>Cyanobacteriota</taxon>
        <taxon>Cyanophyceae</taxon>
        <taxon>Gomontiellales</taxon>
        <taxon>Chamaesiphonaceae</taxon>
        <taxon>Chamaesiphon</taxon>
    </lineage>
</organism>
<comment type="catalytic activity">
    <reaction evidence="1">
        <text>Hydrolysis of terminal non-reducing N-acetyl-D-hexosamine residues in N-acetyl-beta-D-hexosaminides.</text>
        <dbReference type="EC" id="3.2.1.52"/>
    </reaction>
</comment>
<dbReference type="GO" id="GO:0005975">
    <property type="term" value="P:carbohydrate metabolic process"/>
    <property type="evidence" value="ECO:0007669"/>
    <property type="project" value="InterPro"/>
</dbReference>
<evidence type="ECO:0000256" key="1">
    <source>
        <dbReference type="ARBA" id="ARBA00001231"/>
    </source>
</evidence>
<dbReference type="OrthoDB" id="9805821at2"/>
<dbReference type="eggNOG" id="COG1472">
    <property type="taxonomic scope" value="Bacteria"/>
</dbReference>
<evidence type="ECO:0000256" key="5">
    <source>
        <dbReference type="ARBA" id="ARBA00023295"/>
    </source>
</evidence>
<evidence type="ECO:0000313" key="9">
    <source>
        <dbReference type="Proteomes" id="UP000010366"/>
    </source>
</evidence>
<dbReference type="HOGENOM" id="CLU_008392_5_4_3"/>
<evidence type="ECO:0000259" key="6">
    <source>
        <dbReference type="Pfam" id="PF00933"/>
    </source>
</evidence>
<evidence type="ECO:0000259" key="7">
    <source>
        <dbReference type="Pfam" id="PF18034"/>
    </source>
</evidence>